<dbReference type="AlphaFoldDB" id="A0A3N1XKK7"/>
<dbReference type="PROSITE" id="PS51257">
    <property type="entry name" value="PROKAR_LIPOPROTEIN"/>
    <property type="match status" value="1"/>
</dbReference>
<comment type="caution">
    <text evidence="3">The sequence shown here is derived from an EMBL/GenBank/DDBJ whole genome shotgun (WGS) entry which is preliminary data.</text>
</comment>
<dbReference type="OrthoDB" id="2111555at2"/>
<evidence type="ECO:0008006" key="5">
    <source>
        <dbReference type="Google" id="ProtNLM"/>
    </source>
</evidence>
<reference evidence="3 4" key="1">
    <citation type="submission" date="2018-11" db="EMBL/GenBank/DDBJ databases">
        <title>Genomic Encyclopedia of Type Strains, Phase IV (KMG-IV): sequencing the most valuable type-strain genomes for metagenomic binning, comparative biology and taxonomic classification.</title>
        <authorList>
            <person name="Goeker M."/>
        </authorList>
    </citation>
    <scope>NUCLEOTIDE SEQUENCE [LARGE SCALE GENOMIC DNA]</scope>
    <source>
        <strain evidence="3 4">DSM 26537</strain>
    </source>
</reference>
<dbReference type="RefSeq" id="WP_123609941.1">
    <property type="nucleotide sequence ID" value="NZ_RJVG01000007.1"/>
</dbReference>
<evidence type="ECO:0000256" key="1">
    <source>
        <dbReference type="SAM" id="MobiDB-lite"/>
    </source>
</evidence>
<accession>A0A3N1XKK7</accession>
<feature type="region of interest" description="Disordered" evidence="1">
    <location>
        <begin position="27"/>
        <end position="68"/>
    </location>
</feature>
<organism evidence="3 4">
    <name type="scientific">Mobilisporobacter senegalensis</name>
    <dbReference type="NCBI Taxonomy" id="1329262"/>
    <lineage>
        <taxon>Bacteria</taxon>
        <taxon>Bacillati</taxon>
        <taxon>Bacillota</taxon>
        <taxon>Clostridia</taxon>
        <taxon>Lachnospirales</taxon>
        <taxon>Lachnospiraceae</taxon>
        <taxon>Mobilisporobacter</taxon>
    </lineage>
</organism>
<protein>
    <recommendedName>
        <fullName evidence="5">Polymer-forming protein</fullName>
    </recommendedName>
</protein>
<proteinExistence type="predicted"/>
<feature type="compositionally biased region" description="Acidic residues" evidence="1">
    <location>
        <begin position="32"/>
        <end position="65"/>
    </location>
</feature>
<dbReference type="Proteomes" id="UP000273083">
    <property type="component" value="Unassembled WGS sequence"/>
</dbReference>
<keyword evidence="4" id="KW-1185">Reference proteome</keyword>
<dbReference type="EMBL" id="RJVG01000007">
    <property type="protein sequence ID" value="ROR27250.1"/>
    <property type="molecule type" value="Genomic_DNA"/>
</dbReference>
<feature type="chain" id="PRO_5039275829" description="Polymer-forming protein" evidence="2">
    <location>
        <begin position="21"/>
        <end position="205"/>
    </location>
</feature>
<gene>
    <name evidence="3" type="ORF">EDD66_107164</name>
</gene>
<keyword evidence="2" id="KW-0732">Signal</keyword>
<sequence length="205" mass="22739">MKIKRLFLLTLLISSLFAFVGCNNKDGTTPDTNEDTTEDTDDATDDTTDDVADDTTDDANDEETDATTTASIVNKEEDFEKALGTDGTWIICALKDLSFNKDLVLEGDFKNNKDEIQRKIALYTQDEDRTVTNRFTLTAPKLTIKSPAASIQHGTFKGDLYVETKDFQLVDATVDGNIYFNSDDAKTGFKMDAESKVTGKQEVQK</sequence>
<evidence type="ECO:0000313" key="4">
    <source>
        <dbReference type="Proteomes" id="UP000273083"/>
    </source>
</evidence>
<name>A0A3N1XKK7_9FIRM</name>
<evidence type="ECO:0000313" key="3">
    <source>
        <dbReference type="EMBL" id="ROR27250.1"/>
    </source>
</evidence>
<feature type="signal peptide" evidence="2">
    <location>
        <begin position="1"/>
        <end position="20"/>
    </location>
</feature>
<evidence type="ECO:0000256" key="2">
    <source>
        <dbReference type="SAM" id="SignalP"/>
    </source>
</evidence>